<comment type="caution">
    <text evidence="1">The sequence shown here is derived from an EMBL/GenBank/DDBJ whole genome shotgun (WGS) entry which is preliminary data.</text>
</comment>
<protein>
    <recommendedName>
        <fullName evidence="3">DUF3168 domain-containing protein</fullName>
    </recommendedName>
</protein>
<reference evidence="1" key="1">
    <citation type="journal article" date="2021" name="Front. Microbiol.">
        <title>Comprehensive Comparative Genomics and Phenotyping of Methylobacterium Species.</title>
        <authorList>
            <person name="Alessa O."/>
            <person name="Ogura Y."/>
            <person name="Fujitani Y."/>
            <person name="Takami H."/>
            <person name="Hayashi T."/>
            <person name="Sahin N."/>
            <person name="Tani A."/>
        </authorList>
    </citation>
    <scope>NUCLEOTIDE SEQUENCE</scope>
    <source>
        <strain evidence="1">DSM 17168</strain>
    </source>
</reference>
<dbReference type="Gene3D" id="3.30.2000.30">
    <property type="match status" value="1"/>
</dbReference>
<dbReference type="InterPro" id="IPR021508">
    <property type="entry name" value="Gp17-like"/>
</dbReference>
<proteinExistence type="predicted"/>
<reference evidence="1" key="2">
    <citation type="submission" date="2021-08" db="EMBL/GenBank/DDBJ databases">
        <authorList>
            <person name="Tani A."/>
            <person name="Ola A."/>
            <person name="Ogura Y."/>
            <person name="Katsura K."/>
            <person name="Hayashi T."/>
        </authorList>
    </citation>
    <scope>NUCLEOTIDE SEQUENCE</scope>
    <source>
        <strain evidence="1">DSM 17168</strain>
    </source>
</reference>
<organism evidence="1 2">
    <name type="scientific">Methylobacterium isbiliense</name>
    <dbReference type="NCBI Taxonomy" id="315478"/>
    <lineage>
        <taxon>Bacteria</taxon>
        <taxon>Pseudomonadati</taxon>
        <taxon>Pseudomonadota</taxon>
        <taxon>Alphaproteobacteria</taxon>
        <taxon>Hyphomicrobiales</taxon>
        <taxon>Methylobacteriaceae</taxon>
        <taxon>Methylobacterium</taxon>
    </lineage>
</organism>
<keyword evidence="2" id="KW-1185">Reference proteome</keyword>
<evidence type="ECO:0008006" key="3">
    <source>
        <dbReference type="Google" id="ProtNLM"/>
    </source>
</evidence>
<name>A0ABQ4SFE8_9HYPH</name>
<dbReference type="RefSeq" id="WP_238236089.1">
    <property type="nucleotide sequence ID" value="NZ_BPQQ01000036.1"/>
</dbReference>
<gene>
    <name evidence="1" type="ORF">GMJLKIPL_3209</name>
</gene>
<sequence length="139" mass="14994">MAGLDLGQPVASALLAHLRSDPALGALVGERVRDYVRASEEWPFLRLDPVETAPYEAEGWIGCTCRITLHAFVRGERSAGAIQRLAAVATARLDEADLALSRGLLLWIAHERSLFVPDPQGPASWHAVLRFAAVAAESV</sequence>
<dbReference type="Pfam" id="PF11367">
    <property type="entry name" value="Tail_completion_gp17"/>
    <property type="match status" value="1"/>
</dbReference>
<accession>A0ABQ4SFE8</accession>
<dbReference type="EMBL" id="BPQQ01000036">
    <property type="protein sequence ID" value="GJE01279.1"/>
    <property type="molecule type" value="Genomic_DNA"/>
</dbReference>
<dbReference type="InterPro" id="IPR053745">
    <property type="entry name" value="Viral_Tail_Comp_sf"/>
</dbReference>
<evidence type="ECO:0000313" key="1">
    <source>
        <dbReference type="EMBL" id="GJE01279.1"/>
    </source>
</evidence>
<evidence type="ECO:0000313" key="2">
    <source>
        <dbReference type="Proteomes" id="UP001055153"/>
    </source>
</evidence>
<dbReference type="Proteomes" id="UP001055153">
    <property type="component" value="Unassembled WGS sequence"/>
</dbReference>